<comment type="catalytic activity">
    <reaction evidence="3">
        <text>a 5'-end (N(7)-methyl 5'-triphosphoguanosine)-ribonucleoside-ribonucleotide in mRNA + H2O = a (N(7)-methyl 5'-triphosphoguanosine)-nucleoside + a 5'-end phospho-ribonucleoside in mRNA + H(+)</text>
        <dbReference type="Rhea" id="RHEA:66928"/>
        <dbReference type="Rhea" id="RHEA-COMP:15692"/>
        <dbReference type="Rhea" id="RHEA-COMP:17313"/>
        <dbReference type="ChEBI" id="CHEBI:15377"/>
        <dbReference type="ChEBI" id="CHEBI:15378"/>
        <dbReference type="ChEBI" id="CHEBI:138282"/>
        <dbReference type="ChEBI" id="CHEBI:172876"/>
        <dbReference type="ChEBI" id="CHEBI:172877"/>
    </reaction>
    <physiologicalReaction direction="left-to-right" evidence="3">
        <dbReference type="Rhea" id="RHEA:66929"/>
    </physiologicalReaction>
</comment>
<evidence type="ECO:0000259" key="9">
    <source>
        <dbReference type="Pfam" id="PF08652"/>
    </source>
</evidence>
<dbReference type="AlphaFoldDB" id="A0A0F4GMH9"/>
<evidence type="ECO:0000256" key="8">
    <source>
        <dbReference type="SAM" id="MobiDB-lite"/>
    </source>
</evidence>
<name>A0A0F4GMH9_9PEZI</name>
<dbReference type="EMBL" id="LAFY01000404">
    <property type="protein sequence ID" value="KJX98433.1"/>
    <property type="molecule type" value="Genomic_DNA"/>
</dbReference>
<sequence length="420" mass="47243">MSQPQPHIFPFPSRSSSTTQKSTIKRPQELAYFSFDDTHKCHPLSSQSLRYYYPAMFDAPWTPHDRGPDLSQGFEHFEKYDEGKEDSHLDALLETLRCKEEREGEKVEVDVVTWRGMMTKILAAPFDPYEEEFEMNVTYFDGTIFIEENFAAKAEKQAKEASRPPRRGNGPSQEMMQYWGYKFESISTLPHPFPDCTRQEIESRPSLPVSTAAQFCSIVRTTIGSTTLLLAGEVDCIVGAKPSPPSSPTLPSTGADTGKTTAKPPEQIPYVELKTSQAFDPNDHRSAEKFERKLCKFWAQSFLLGIPKVIVGFRTQAGYLSSIQEFDTMGIPGLVKRGGGTWDGNVCVAFAAGVVEWLRERCREEGVVWRLKRAKEARSLALSEVEGVQGDGGIVEVGFRRWREGLRGRNREEKGEESGT</sequence>
<feature type="region of interest" description="Disordered" evidence="8">
    <location>
        <begin position="241"/>
        <end position="264"/>
    </location>
</feature>
<dbReference type="InterPro" id="IPR013961">
    <property type="entry name" value="RAI1"/>
</dbReference>
<comment type="catalytic activity">
    <reaction evidence="4">
        <text>a 5'-end triphospho-ribonucleoside in mRNA + H2O = a 5'-end phospho-ribonucleoside in mRNA + diphosphate + H(+)</text>
        <dbReference type="Rhea" id="RHEA:78683"/>
        <dbReference type="Rhea" id="RHEA-COMP:15692"/>
        <dbReference type="Rhea" id="RHEA-COMP:17164"/>
        <dbReference type="ChEBI" id="CHEBI:15377"/>
        <dbReference type="ChEBI" id="CHEBI:15378"/>
        <dbReference type="ChEBI" id="CHEBI:33019"/>
        <dbReference type="ChEBI" id="CHEBI:138282"/>
        <dbReference type="ChEBI" id="CHEBI:167618"/>
    </reaction>
    <physiologicalReaction direction="left-to-right" evidence="4">
        <dbReference type="Rhea" id="RHEA:78684"/>
    </physiologicalReaction>
</comment>
<evidence type="ECO:0000256" key="6">
    <source>
        <dbReference type="ARBA" id="ARBA00048124"/>
    </source>
</evidence>
<comment type="function">
    <text evidence="5">Decapping enzyme for NAD-capped RNAs: specifically hydrolyzes the nicotinamide adenine dinucleotide (NAD) cap from a subset of RNAs by removing the entire NAD moiety from the 5'-end of an NAD-capped RNA. The NAD-cap is present at the 5'-end of some RNAs and snoRNAs. In contrast to the canonical 5'-end N7 methylguanosine (m7G) cap, the NAD cap promotes mRNA decay. Also acts as a non-canonical decapping enzyme that removes the entire cap structure of m7G capped or incompletely capped RNAs. Has decapping activity toward incomplete 5'-end m7G cap mRNAs such as unmethylated 5'-end-capped RNA (cap0), while it has no activity toward 2'-O-ribose methylated m7G cap (cap1). Also possesses RNA 5'-pyrophosphohydrolase activity by hydrolyzing the 5'-end triphosphate to release pyrophosphates. Stimulates exoribonuclease activity of Rat1, allowing it to degrade RNAs with stable secondary structure more effectively.</text>
</comment>
<feature type="compositionally biased region" description="Polar residues" evidence="8">
    <location>
        <begin position="13"/>
        <end position="22"/>
    </location>
</feature>
<gene>
    <name evidence="10" type="ORF">TI39_contig412g00001</name>
</gene>
<evidence type="ECO:0000313" key="11">
    <source>
        <dbReference type="Proteomes" id="UP000033647"/>
    </source>
</evidence>
<comment type="catalytic activity">
    <reaction evidence="6">
        <text>a 5'-end NAD(+)-phospho-ribonucleoside in mRNA + H2O = a 5'-end phospho-ribonucleoside in mRNA + NAD(+) + H(+)</text>
        <dbReference type="Rhea" id="RHEA:60880"/>
        <dbReference type="Rhea" id="RHEA-COMP:15692"/>
        <dbReference type="Rhea" id="RHEA-COMP:15698"/>
        <dbReference type="ChEBI" id="CHEBI:15377"/>
        <dbReference type="ChEBI" id="CHEBI:15378"/>
        <dbReference type="ChEBI" id="CHEBI:57540"/>
        <dbReference type="ChEBI" id="CHEBI:138282"/>
        <dbReference type="ChEBI" id="CHEBI:144029"/>
    </reaction>
    <physiologicalReaction direction="left-to-right" evidence="6">
        <dbReference type="Rhea" id="RHEA:60881"/>
    </physiologicalReaction>
</comment>
<feature type="region of interest" description="Disordered" evidence="8">
    <location>
        <begin position="1"/>
        <end position="24"/>
    </location>
</feature>
<proteinExistence type="inferred from homology"/>
<dbReference type="GO" id="GO:0005634">
    <property type="term" value="C:nucleus"/>
    <property type="evidence" value="ECO:0007669"/>
    <property type="project" value="UniProtKB-SubCell"/>
</dbReference>
<keyword evidence="7" id="KW-0694">RNA-binding</keyword>
<keyword evidence="7" id="KW-0547">Nucleotide-binding</keyword>
<organism evidence="10 11">
    <name type="scientific">Zymoseptoria brevis</name>
    <dbReference type="NCBI Taxonomy" id="1047168"/>
    <lineage>
        <taxon>Eukaryota</taxon>
        <taxon>Fungi</taxon>
        <taxon>Dikarya</taxon>
        <taxon>Ascomycota</taxon>
        <taxon>Pezizomycotina</taxon>
        <taxon>Dothideomycetes</taxon>
        <taxon>Dothideomycetidae</taxon>
        <taxon>Mycosphaerellales</taxon>
        <taxon>Mycosphaerellaceae</taxon>
        <taxon>Zymoseptoria</taxon>
    </lineage>
</organism>
<evidence type="ECO:0000256" key="7">
    <source>
        <dbReference type="RuleBase" id="RU367113"/>
    </source>
</evidence>
<dbReference type="STRING" id="1047168.A0A0F4GMH9"/>
<dbReference type="GO" id="GO:0000166">
    <property type="term" value="F:nucleotide binding"/>
    <property type="evidence" value="ECO:0007669"/>
    <property type="project" value="UniProtKB-KW"/>
</dbReference>
<evidence type="ECO:0000256" key="4">
    <source>
        <dbReference type="ARBA" id="ARBA00044692"/>
    </source>
</evidence>
<comment type="cofactor">
    <cofactor evidence="1 7">
        <name>a divalent metal cation</name>
        <dbReference type="ChEBI" id="CHEBI:60240"/>
    </cofactor>
</comment>
<dbReference type="GO" id="GO:0004518">
    <property type="term" value="F:nuclease activity"/>
    <property type="evidence" value="ECO:0007669"/>
    <property type="project" value="UniProtKB-KW"/>
</dbReference>
<protein>
    <recommendedName>
        <fullName evidence="7">Decapping nuclease</fullName>
        <ecNumber evidence="7">3.6.1.-</ecNumber>
    </recommendedName>
</protein>
<dbReference type="InterPro" id="IPR039039">
    <property type="entry name" value="RAI1-like_fam"/>
</dbReference>
<keyword evidence="7" id="KW-0540">Nuclease</keyword>
<dbReference type="GO" id="GO:0034353">
    <property type="term" value="F:mRNA 5'-diphosphatase activity"/>
    <property type="evidence" value="ECO:0007669"/>
    <property type="project" value="TreeGrafter"/>
</dbReference>
<dbReference type="Proteomes" id="UP000033647">
    <property type="component" value="Unassembled WGS sequence"/>
</dbReference>
<dbReference type="PANTHER" id="PTHR12395">
    <property type="entry name" value="DOM-3 RELATED"/>
    <property type="match status" value="1"/>
</dbReference>
<evidence type="ECO:0000256" key="1">
    <source>
        <dbReference type="ARBA" id="ARBA00001968"/>
    </source>
</evidence>
<dbReference type="PANTHER" id="PTHR12395:SF9">
    <property type="entry name" value="DECAPPING AND EXORIBONUCLEASE PROTEIN"/>
    <property type="match status" value="1"/>
</dbReference>
<dbReference type="OrthoDB" id="5853397at2759"/>
<comment type="similarity">
    <text evidence="2 7">Belongs to the DXO/Dom3Z family.</text>
</comment>
<keyword evidence="11" id="KW-1185">Reference proteome</keyword>
<accession>A0A0F4GMH9</accession>
<dbReference type="GO" id="GO:0003723">
    <property type="term" value="F:RNA binding"/>
    <property type="evidence" value="ECO:0007669"/>
    <property type="project" value="UniProtKB-KW"/>
</dbReference>
<dbReference type="Pfam" id="PF08652">
    <property type="entry name" value="RAI1"/>
    <property type="match status" value="1"/>
</dbReference>
<dbReference type="GO" id="GO:0005829">
    <property type="term" value="C:cytosol"/>
    <property type="evidence" value="ECO:0007669"/>
    <property type="project" value="TreeGrafter"/>
</dbReference>
<evidence type="ECO:0000256" key="5">
    <source>
        <dbReference type="ARBA" id="ARBA00046211"/>
    </source>
</evidence>
<keyword evidence="7" id="KW-0378">Hydrolase</keyword>
<keyword evidence="7" id="KW-0479">Metal-binding</keyword>
<feature type="domain" description="RAI1-like" evidence="9">
    <location>
        <begin position="25"/>
        <end position="390"/>
    </location>
</feature>
<dbReference type="EC" id="3.6.1.-" evidence="7"/>
<keyword evidence="7" id="KW-0539">Nucleus</keyword>
<reference evidence="10 11" key="1">
    <citation type="submission" date="2015-03" db="EMBL/GenBank/DDBJ databases">
        <title>RNA-seq based gene annotation and comparative genomics of four Zymoseptoria species reveal species-specific pathogenicity related genes and transposable element activity.</title>
        <authorList>
            <person name="Grandaubert J."/>
            <person name="Bhattacharyya A."/>
            <person name="Stukenbrock E.H."/>
        </authorList>
    </citation>
    <scope>NUCLEOTIDE SEQUENCE [LARGE SCALE GENOMIC DNA]</scope>
    <source>
        <strain evidence="10 11">Zb18110</strain>
    </source>
</reference>
<evidence type="ECO:0000256" key="2">
    <source>
        <dbReference type="ARBA" id="ARBA00006562"/>
    </source>
</evidence>
<comment type="subcellular location">
    <subcellularLocation>
        <location evidence="7">Nucleus</location>
    </subcellularLocation>
</comment>
<evidence type="ECO:0000256" key="3">
    <source>
        <dbReference type="ARBA" id="ARBA00044676"/>
    </source>
</evidence>
<dbReference type="GO" id="GO:0110155">
    <property type="term" value="P:NAD-cap decapping"/>
    <property type="evidence" value="ECO:0007669"/>
    <property type="project" value="TreeGrafter"/>
</dbReference>
<comment type="caution">
    <text evidence="10">The sequence shown here is derived from an EMBL/GenBank/DDBJ whole genome shotgun (WGS) entry which is preliminary data.</text>
</comment>
<dbReference type="GO" id="GO:0046872">
    <property type="term" value="F:metal ion binding"/>
    <property type="evidence" value="ECO:0007669"/>
    <property type="project" value="UniProtKB-KW"/>
</dbReference>
<dbReference type="GO" id="GO:0000956">
    <property type="term" value="P:nuclear-transcribed mRNA catabolic process"/>
    <property type="evidence" value="ECO:0007669"/>
    <property type="project" value="TreeGrafter"/>
</dbReference>
<evidence type="ECO:0000313" key="10">
    <source>
        <dbReference type="EMBL" id="KJX98433.1"/>
    </source>
</evidence>